<evidence type="ECO:0000313" key="5">
    <source>
        <dbReference type="Proteomes" id="UP000245698"/>
    </source>
</evidence>
<name>A0A2P9AB75_9HYPH</name>
<comment type="similarity">
    <text evidence="1">Belongs to the short-chain dehydrogenases/reductases (SDR) family.</text>
</comment>
<keyword evidence="5" id="KW-1185">Reference proteome</keyword>
<reference evidence="5" key="1">
    <citation type="submission" date="2016-12" db="EMBL/GenBank/DDBJ databases">
        <authorList>
            <person name="Brunel B."/>
        </authorList>
    </citation>
    <scope>NUCLEOTIDE SEQUENCE [LARGE SCALE GENOMIC DNA]</scope>
</reference>
<dbReference type="PANTHER" id="PTHR44169">
    <property type="entry name" value="NADPH-DEPENDENT 1-ACYLDIHYDROXYACETONE PHOSPHATE REDUCTASE"/>
    <property type="match status" value="1"/>
</dbReference>
<evidence type="ECO:0000256" key="2">
    <source>
        <dbReference type="ARBA" id="ARBA00023002"/>
    </source>
</evidence>
<organism evidence="4 5">
    <name type="scientific">Mesorhizobium delmotii</name>
    <dbReference type="NCBI Taxonomy" id="1631247"/>
    <lineage>
        <taxon>Bacteria</taxon>
        <taxon>Pseudomonadati</taxon>
        <taxon>Pseudomonadota</taxon>
        <taxon>Alphaproteobacteria</taxon>
        <taxon>Hyphomicrobiales</taxon>
        <taxon>Phyllobacteriaceae</taxon>
        <taxon>Mesorhizobium</taxon>
    </lineage>
</organism>
<feature type="compositionally biased region" description="Low complexity" evidence="3">
    <location>
        <begin position="171"/>
        <end position="181"/>
    </location>
</feature>
<feature type="compositionally biased region" description="Low complexity" evidence="3">
    <location>
        <begin position="213"/>
        <end position="225"/>
    </location>
</feature>
<keyword evidence="2" id="KW-0560">Oxidoreductase</keyword>
<evidence type="ECO:0000256" key="1">
    <source>
        <dbReference type="ARBA" id="ARBA00006484"/>
    </source>
</evidence>
<gene>
    <name evidence="4" type="ORF">BQ8482_110314</name>
</gene>
<dbReference type="InterPro" id="IPR002347">
    <property type="entry name" value="SDR_fam"/>
</dbReference>
<dbReference type="Pfam" id="PF00106">
    <property type="entry name" value="adh_short"/>
    <property type="match status" value="1"/>
</dbReference>
<evidence type="ECO:0000313" key="4">
    <source>
        <dbReference type="EMBL" id="SJM28384.1"/>
    </source>
</evidence>
<dbReference type="SUPFAM" id="SSF51735">
    <property type="entry name" value="NAD(P)-binding Rossmann-fold domains"/>
    <property type="match status" value="1"/>
</dbReference>
<dbReference type="Gene3D" id="3.40.50.720">
    <property type="entry name" value="NAD(P)-binding Rossmann-like Domain"/>
    <property type="match status" value="1"/>
</dbReference>
<dbReference type="InterPro" id="IPR036291">
    <property type="entry name" value="NAD(P)-bd_dom_sf"/>
</dbReference>
<feature type="compositionally biased region" description="Low complexity" evidence="3">
    <location>
        <begin position="123"/>
        <end position="159"/>
    </location>
</feature>
<dbReference type="PANTHER" id="PTHR44169:SF6">
    <property type="entry name" value="NADPH-DEPENDENT 1-ACYLDIHYDROXYACETONE PHOSPHATE REDUCTASE"/>
    <property type="match status" value="1"/>
</dbReference>
<dbReference type="GO" id="GO:0016491">
    <property type="term" value="F:oxidoreductase activity"/>
    <property type="evidence" value="ECO:0007669"/>
    <property type="project" value="UniProtKB-KW"/>
</dbReference>
<protein>
    <submittedName>
        <fullName evidence="4">Uncharacterized protein</fullName>
    </submittedName>
</protein>
<proteinExistence type="inferred from homology"/>
<evidence type="ECO:0000256" key="3">
    <source>
        <dbReference type="SAM" id="MobiDB-lite"/>
    </source>
</evidence>
<dbReference type="Proteomes" id="UP000245698">
    <property type="component" value="Unassembled WGS sequence"/>
</dbReference>
<dbReference type="EMBL" id="FUIG01000013">
    <property type="protein sequence ID" value="SJM28384.1"/>
    <property type="molecule type" value="Genomic_DNA"/>
</dbReference>
<feature type="region of interest" description="Disordered" evidence="3">
    <location>
        <begin position="84"/>
        <end position="225"/>
    </location>
</feature>
<dbReference type="PRINTS" id="PR00081">
    <property type="entry name" value="GDHRDH"/>
</dbReference>
<accession>A0A2P9AB75</accession>
<sequence>MMTTTPQVALVTGATSGIGKATAIALAAAGFQVIGTGRNTAKLTAPAGVTYLDLDVTRDESVASAVKQVIDRFGHIDVLVNNAGVGTTGAQPRSSRLPRRRTSSTLTSTASCGRPRRSCRTCASKAADASSMSPPSAGSSPARSWPSTSRPSTRSRATPNRWTTRFAITASGSCSSSPARSTLRSQATAWRPTPPCRSTRRDGATTTSCWGRTSATATTPPSSPR</sequence>
<dbReference type="AlphaFoldDB" id="A0A2P9AB75"/>